<dbReference type="InParanoid" id="A0A2P5EBI1"/>
<protein>
    <submittedName>
        <fullName evidence="1">Peptidase M20, dimerization domain containing protein</fullName>
    </submittedName>
</protein>
<keyword evidence="2" id="KW-1185">Reference proteome</keyword>
<dbReference type="GO" id="GO:0005783">
    <property type="term" value="C:endoplasmic reticulum"/>
    <property type="evidence" value="ECO:0007669"/>
    <property type="project" value="TreeGrafter"/>
</dbReference>
<dbReference type="Gene3D" id="3.40.630.10">
    <property type="entry name" value="Zn peptidases"/>
    <property type="match status" value="1"/>
</dbReference>
<reference evidence="2" key="1">
    <citation type="submission" date="2016-06" db="EMBL/GenBank/DDBJ databases">
        <title>Parallel loss of symbiosis genes in relatives of nitrogen-fixing non-legume Parasponia.</title>
        <authorList>
            <person name="Van Velzen R."/>
            <person name="Holmer R."/>
            <person name="Bu F."/>
            <person name="Rutten L."/>
            <person name="Van Zeijl A."/>
            <person name="Liu W."/>
            <person name="Santuari L."/>
            <person name="Cao Q."/>
            <person name="Sharma T."/>
            <person name="Shen D."/>
            <person name="Roswanjaya Y."/>
            <person name="Wardhani T."/>
            <person name="Kalhor M.S."/>
            <person name="Jansen J."/>
            <person name="Van den Hoogen J."/>
            <person name="Gungor B."/>
            <person name="Hartog M."/>
            <person name="Hontelez J."/>
            <person name="Verver J."/>
            <person name="Yang W.-C."/>
            <person name="Schijlen E."/>
            <person name="Repin R."/>
            <person name="Schilthuizen M."/>
            <person name="Schranz E."/>
            <person name="Heidstra R."/>
            <person name="Miyata K."/>
            <person name="Fedorova E."/>
            <person name="Kohlen W."/>
            <person name="Bisseling T."/>
            <person name="Smit S."/>
            <person name="Geurts R."/>
        </authorList>
    </citation>
    <scope>NUCLEOTIDE SEQUENCE [LARGE SCALE GENOMIC DNA]</scope>
    <source>
        <strain evidence="2">cv. RG33-2</strain>
    </source>
</reference>
<organism evidence="1 2">
    <name type="scientific">Trema orientale</name>
    <name type="common">Charcoal tree</name>
    <name type="synonym">Celtis orientalis</name>
    <dbReference type="NCBI Taxonomy" id="63057"/>
    <lineage>
        <taxon>Eukaryota</taxon>
        <taxon>Viridiplantae</taxon>
        <taxon>Streptophyta</taxon>
        <taxon>Embryophyta</taxon>
        <taxon>Tracheophyta</taxon>
        <taxon>Spermatophyta</taxon>
        <taxon>Magnoliopsida</taxon>
        <taxon>eudicotyledons</taxon>
        <taxon>Gunneridae</taxon>
        <taxon>Pentapetalae</taxon>
        <taxon>rosids</taxon>
        <taxon>fabids</taxon>
        <taxon>Rosales</taxon>
        <taxon>Cannabaceae</taxon>
        <taxon>Trema</taxon>
    </lineage>
</organism>
<dbReference type="InterPro" id="IPR017439">
    <property type="entry name" value="Amidohydrolase"/>
</dbReference>
<dbReference type="OrthoDB" id="10327561at2759"/>
<comment type="caution">
    <text evidence="1">The sequence shown here is derived from an EMBL/GenBank/DDBJ whole genome shotgun (WGS) entry which is preliminary data.</text>
</comment>
<dbReference type="SUPFAM" id="SSF55031">
    <property type="entry name" value="Bacterial exopeptidase dimerisation domain"/>
    <property type="match status" value="1"/>
</dbReference>
<dbReference type="EMBL" id="JXTC01000187">
    <property type="protein sequence ID" value="PON82911.1"/>
    <property type="molecule type" value="Genomic_DNA"/>
</dbReference>
<sequence>MHAGSHDSHVAMLLRPAKSHHNRRHELKGTYSSLERRVMLVLTICYLDDINGIFFIHVFPSYPNGVIASRPDTMLPSVGLFSDTIRGKGSHAHAATPHHNKDPILAAAFAILALEQIVIELQAAVHRCEAEVEFMEKTHLPYPVVVNDEALHEDSKKNESLKSDKALHSPPFFLVDEEAFPVGAALNAAVAIALLGQTCC</sequence>
<dbReference type="SUPFAM" id="SSF53187">
    <property type="entry name" value="Zn-dependent exopeptidases"/>
    <property type="match status" value="1"/>
</dbReference>
<dbReference type="Proteomes" id="UP000237000">
    <property type="component" value="Unassembled WGS sequence"/>
</dbReference>
<dbReference type="PANTHER" id="PTHR11014:SF108">
    <property type="entry name" value="IAA-AMINO ACID HYDROLASE ILR1"/>
    <property type="match status" value="1"/>
</dbReference>
<evidence type="ECO:0000313" key="1">
    <source>
        <dbReference type="EMBL" id="PON82911.1"/>
    </source>
</evidence>
<dbReference type="STRING" id="63057.A0A2P5EBI1"/>
<proteinExistence type="predicted"/>
<dbReference type="InterPro" id="IPR036264">
    <property type="entry name" value="Bact_exopeptidase_dim_dom"/>
</dbReference>
<evidence type="ECO:0000313" key="2">
    <source>
        <dbReference type="Proteomes" id="UP000237000"/>
    </source>
</evidence>
<dbReference type="AlphaFoldDB" id="A0A2P5EBI1"/>
<name>A0A2P5EBI1_TREOI</name>
<dbReference type="GO" id="GO:0010179">
    <property type="term" value="F:IAA-Ala conjugate hydrolase activity"/>
    <property type="evidence" value="ECO:0007669"/>
    <property type="project" value="TreeGrafter"/>
</dbReference>
<gene>
    <name evidence="1" type="ORF">TorRG33x02_213220</name>
</gene>
<dbReference type="Gene3D" id="3.30.70.360">
    <property type="match status" value="1"/>
</dbReference>
<dbReference type="PANTHER" id="PTHR11014">
    <property type="entry name" value="PEPTIDASE M20 FAMILY MEMBER"/>
    <property type="match status" value="1"/>
</dbReference>
<accession>A0A2P5EBI1</accession>
<dbReference type="GO" id="GO:0009850">
    <property type="term" value="P:auxin metabolic process"/>
    <property type="evidence" value="ECO:0007669"/>
    <property type="project" value="TreeGrafter"/>
</dbReference>